<dbReference type="Proteomes" id="UP001230504">
    <property type="component" value="Unassembled WGS sequence"/>
</dbReference>
<feature type="non-terminal residue" evidence="2">
    <location>
        <position position="1"/>
    </location>
</feature>
<accession>A0AAD8PR00</accession>
<keyword evidence="3" id="KW-1185">Reference proteome</keyword>
<dbReference type="GO" id="GO:0005975">
    <property type="term" value="P:carbohydrate metabolic process"/>
    <property type="evidence" value="ECO:0007669"/>
    <property type="project" value="InterPro"/>
</dbReference>
<dbReference type="PANTHER" id="PTHR11177:SF333">
    <property type="entry name" value="CHITINASE"/>
    <property type="match status" value="1"/>
</dbReference>
<sequence length="119" mass="13425">TTKYFCGDKKVTAKTCYKDRGNARVTGYFKGWASNWPCNVFHPEQMPLPLYTHINFAFATTDPKTFNVLLAVESYIGLYKRLVVLKKKDLNLKIFIAIGGWALNDPGPTATTFSDILIL</sequence>
<dbReference type="GO" id="GO:0016787">
    <property type="term" value="F:hydrolase activity"/>
    <property type="evidence" value="ECO:0007669"/>
    <property type="project" value="UniProtKB-KW"/>
</dbReference>
<dbReference type="InterPro" id="IPR001223">
    <property type="entry name" value="Glyco_hydro18_cat"/>
</dbReference>
<organism evidence="2 3">
    <name type="scientific">Colletotrichum navitas</name>
    <dbReference type="NCBI Taxonomy" id="681940"/>
    <lineage>
        <taxon>Eukaryota</taxon>
        <taxon>Fungi</taxon>
        <taxon>Dikarya</taxon>
        <taxon>Ascomycota</taxon>
        <taxon>Pezizomycotina</taxon>
        <taxon>Sordariomycetes</taxon>
        <taxon>Hypocreomycetidae</taxon>
        <taxon>Glomerellales</taxon>
        <taxon>Glomerellaceae</taxon>
        <taxon>Colletotrichum</taxon>
        <taxon>Colletotrichum graminicola species complex</taxon>
    </lineage>
</organism>
<dbReference type="Gene3D" id="3.20.20.80">
    <property type="entry name" value="Glycosidases"/>
    <property type="match status" value="1"/>
</dbReference>
<gene>
    <name evidence="2" type="ORF">LY79DRAFT_523414</name>
</gene>
<reference evidence="2" key="1">
    <citation type="submission" date="2021-06" db="EMBL/GenBank/DDBJ databases">
        <title>Comparative genomics, transcriptomics and evolutionary studies reveal genomic signatures of adaptation to plant cell wall in hemibiotrophic fungi.</title>
        <authorList>
            <consortium name="DOE Joint Genome Institute"/>
            <person name="Baroncelli R."/>
            <person name="Diaz J.F."/>
            <person name="Benocci T."/>
            <person name="Peng M."/>
            <person name="Battaglia E."/>
            <person name="Haridas S."/>
            <person name="Andreopoulos W."/>
            <person name="Labutti K."/>
            <person name="Pangilinan J."/>
            <person name="Floch G.L."/>
            <person name="Makela M.R."/>
            <person name="Henrissat B."/>
            <person name="Grigoriev I.V."/>
            <person name="Crouch J.A."/>
            <person name="De Vries R.P."/>
            <person name="Sukno S.A."/>
            <person name="Thon M.R."/>
        </authorList>
    </citation>
    <scope>NUCLEOTIDE SEQUENCE</scope>
    <source>
        <strain evidence="2">CBS 125086</strain>
    </source>
</reference>
<dbReference type="PANTHER" id="PTHR11177">
    <property type="entry name" value="CHITINASE"/>
    <property type="match status" value="1"/>
</dbReference>
<keyword evidence="2" id="KW-0378">Hydrolase</keyword>
<name>A0AAD8PR00_9PEZI</name>
<evidence type="ECO:0000313" key="3">
    <source>
        <dbReference type="Proteomes" id="UP001230504"/>
    </source>
</evidence>
<dbReference type="InterPro" id="IPR017853">
    <property type="entry name" value="GH"/>
</dbReference>
<comment type="caution">
    <text evidence="2">The sequence shown here is derived from an EMBL/GenBank/DDBJ whole genome shotgun (WGS) entry which is preliminary data.</text>
</comment>
<dbReference type="GeneID" id="85439773"/>
<dbReference type="EMBL" id="JAHLJV010000072">
    <property type="protein sequence ID" value="KAK1574652.1"/>
    <property type="molecule type" value="Genomic_DNA"/>
</dbReference>
<dbReference type="PROSITE" id="PS51910">
    <property type="entry name" value="GH18_2"/>
    <property type="match status" value="1"/>
</dbReference>
<proteinExistence type="predicted"/>
<dbReference type="Pfam" id="PF00704">
    <property type="entry name" value="Glyco_hydro_18"/>
    <property type="match status" value="1"/>
</dbReference>
<feature type="domain" description="GH18" evidence="1">
    <location>
        <begin position="23"/>
        <end position="119"/>
    </location>
</feature>
<dbReference type="RefSeq" id="XP_060410148.1">
    <property type="nucleotide sequence ID" value="XM_060555533.1"/>
</dbReference>
<protein>
    <submittedName>
        <fullName evidence="2">Glycoside hydrolase superfamily</fullName>
    </submittedName>
</protein>
<dbReference type="InterPro" id="IPR050314">
    <property type="entry name" value="Glycosyl_Hydrlase_18"/>
</dbReference>
<evidence type="ECO:0000313" key="2">
    <source>
        <dbReference type="EMBL" id="KAK1574652.1"/>
    </source>
</evidence>
<dbReference type="SUPFAM" id="SSF51445">
    <property type="entry name" value="(Trans)glycosidases"/>
    <property type="match status" value="1"/>
</dbReference>
<evidence type="ECO:0000259" key="1">
    <source>
        <dbReference type="PROSITE" id="PS51910"/>
    </source>
</evidence>
<dbReference type="AlphaFoldDB" id="A0AAD8PR00"/>